<gene>
    <name evidence="1" type="ORF">U9M48_001941</name>
</gene>
<sequence>MEEPEREGGAFCAASSVVASSAPPGATTFRLPQRLGGTLGKTTLKAWERMLQVVETERNHKCSALLAH</sequence>
<dbReference type="Proteomes" id="UP001341281">
    <property type="component" value="Chromosome 01"/>
</dbReference>
<dbReference type="EMBL" id="CP144745">
    <property type="protein sequence ID" value="WVZ50709.1"/>
    <property type="molecule type" value="Genomic_DNA"/>
</dbReference>
<name>A0AAQ3PK62_PASNO</name>
<organism evidence="1 2">
    <name type="scientific">Paspalum notatum var. saurae</name>
    <dbReference type="NCBI Taxonomy" id="547442"/>
    <lineage>
        <taxon>Eukaryota</taxon>
        <taxon>Viridiplantae</taxon>
        <taxon>Streptophyta</taxon>
        <taxon>Embryophyta</taxon>
        <taxon>Tracheophyta</taxon>
        <taxon>Spermatophyta</taxon>
        <taxon>Magnoliopsida</taxon>
        <taxon>Liliopsida</taxon>
        <taxon>Poales</taxon>
        <taxon>Poaceae</taxon>
        <taxon>PACMAD clade</taxon>
        <taxon>Panicoideae</taxon>
        <taxon>Andropogonodae</taxon>
        <taxon>Paspaleae</taxon>
        <taxon>Paspalinae</taxon>
        <taxon>Paspalum</taxon>
    </lineage>
</organism>
<reference evidence="1 2" key="1">
    <citation type="submission" date="2024-02" db="EMBL/GenBank/DDBJ databases">
        <title>High-quality chromosome-scale genome assembly of Pensacola bahiagrass (Paspalum notatum Flugge var. saurae).</title>
        <authorList>
            <person name="Vega J.M."/>
            <person name="Podio M."/>
            <person name="Orjuela J."/>
            <person name="Siena L.A."/>
            <person name="Pessino S.C."/>
            <person name="Combes M.C."/>
            <person name="Mariac C."/>
            <person name="Albertini E."/>
            <person name="Pupilli F."/>
            <person name="Ortiz J.P.A."/>
            <person name="Leblanc O."/>
        </authorList>
    </citation>
    <scope>NUCLEOTIDE SEQUENCE [LARGE SCALE GENOMIC DNA]</scope>
    <source>
        <strain evidence="1">R1</strain>
        <tissue evidence="1">Leaf</tissue>
    </source>
</reference>
<keyword evidence="2" id="KW-1185">Reference proteome</keyword>
<dbReference type="AlphaFoldDB" id="A0AAQ3PK62"/>
<evidence type="ECO:0000313" key="2">
    <source>
        <dbReference type="Proteomes" id="UP001341281"/>
    </source>
</evidence>
<protein>
    <submittedName>
        <fullName evidence="1">Uncharacterized protein</fullName>
    </submittedName>
</protein>
<evidence type="ECO:0000313" key="1">
    <source>
        <dbReference type="EMBL" id="WVZ50709.1"/>
    </source>
</evidence>
<proteinExistence type="predicted"/>
<accession>A0AAQ3PK62</accession>